<dbReference type="Proteomes" id="UP000272025">
    <property type="component" value="Unassembled WGS sequence"/>
</dbReference>
<dbReference type="PANTHER" id="PTHR10869:SF246">
    <property type="entry name" value="TRANSMEMBRANE PROLYL 4-HYDROXYLASE"/>
    <property type="match status" value="1"/>
</dbReference>
<dbReference type="GeneID" id="39577669"/>
<keyword evidence="3" id="KW-0223">Dioxygenase</keyword>
<dbReference type="PANTHER" id="PTHR10869">
    <property type="entry name" value="PROLYL 4-HYDROXYLASE ALPHA SUBUNIT"/>
    <property type="match status" value="1"/>
</dbReference>
<feature type="chain" id="PRO_5017990793" evidence="6">
    <location>
        <begin position="19"/>
        <end position="265"/>
    </location>
</feature>
<evidence type="ECO:0000313" key="9">
    <source>
        <dbReference type="Proteomes" id="UP000272025"/>
    </source>
</evidence>
<evidence type="ECO:0000256" key="5">
    <source>
        <dbReference type="ARBA" id="ARBA00023004"/>
    </source>
</evidence>
<dbReference type="InterPro" id="IPR006620">
    <property type="entry name" value="Pro_4_hyd_alph"/>
</dbReference>
<feature type="signal peptide" evidence="6">
    <location>
        <begin position="1"/>
        <end position="18"/>
    </location>
</feature>
<evidence type="ECO:0000256" key="4">
    <source>
        <dbReference type="ARBA" id="ARBA00023002"/>
    </source>
</evidence>
<accession>A0A3N2PTJ2</accession>
<dbReference type="GO" id="GO:0031418">
    <property type="term" value="F:L-ascorbic acid binding"/>
    <property type="evidence" value="ECO:0007669"/>
    <property type="project" value="InterPro"/>
</dbReference>
<dbReference type="GO" id="GO:0004656">
    <property type="term" value="F:procollagen-proline 4-dioxygenase activity"/>
    <property type="evidence" value="ECO:0007669"/>
    <property type="project" value="TreeGrafter"/>
</dbReference>
<gene>
    <name evidence="8" type="ORF">SODALDRAFT_312108</name>
</gene>
<keyword evidence="5" id="KW-0408">Iron</keyword>
<dbReference type="Pfam" id="PF13640">
    <property type="entry name" value="2OG-FeII_Oxy_3"/>
    <property type="match status" value="1"/>
</dbReference>
<keyword evidence="4" id="KW-0560">Oxidoreductase</keyword>
<dbReference type="Gene3D" id="2.60.120.620">
    <property type="entry name" value="q2cbj1_9rhob like domain"/>
    <property type="match status" value="1"/>
</dbReference>
<dbReference type="STRING" id="1314773.A0A3N2PTJ2"/>
<evidence type="ECO:0000313" key="8">
    <source>
        <dbReference type="EMBL" id="ROT37811.1"/>
    </source>
</evidence>
<dbReference type="InterPro" id="IPR044862">
    <property type="entry name" value="Pro_4_hyd_alph_FE2OG_OXY"/>
</dbReference>
<proteinExistence type="predicted"/>
<name>A0A3N2PTJ2_SODAK</name>
<dbReference type="OrthoDB" id="420380at2759"/>
<comment type="cofactor">
    <cofactor evidence="1">
        <name>L-ascorbate</name>
        <dbReference type="ChEBI" id="CHEBI:38290"/>
    </cofactor>
</comment>
<dbReference type="EMBL" id="ML119056">
    <property type="protein sequence ID" value="ROT37811.1"/>
    <property type="molecule type" value="Genomic_DNA"/>
</dbReference>
<reference evidence="8 9" key="1">
    <citation type="journal article" date="2018" name="Mol. Ecol.">
        <title>The obligate alkalophilic soda-lake fungus Sodiomyces alkalinus has shifted to a protein diet.</title>
        <authorList>
            <person name="Grum-Grzhimaylo A.A."/>
            <person name="Falkoski D.L."/>
            <person name="van den Heuvel J."/>
            <person name="Valero-Jimenez C.A."/>
            <person name="Min B."/>
            <person name="Choi I.G."/>
            <person name="Lipzen A."/>
            <person name="Daum C.G."/>
            <person name="Aanen D.K."/>
            <person name="Tsang A."/>
            <person name="Henrissat B."/>
            <person name="Bilanenko E.N."/>
            <person name="de Vries R.P."/>
            <person name="van Kan J.A.L."/>
            <person name="Grigoriev I.V."/>
            <person name="Debets A.J.M."/>
        </authorList>
    </citation>
    <scope>NUCLEOTIDE SEQUENCE [LARGE SCALE GENOMIC DNA]</scope>
    <source>
        <strain evidence="8 9">F11</strain>
    </source>
</reference>
<protein>
    <submittedName>
        <fullName evidence="8">Oxidoreductase</fullName>
    </submittedName>
</protein>
<dbReference type="GO" id="GO:0005506">
    <property type="term" value="F:iron ion binding"/>
    <property type="evidence" value="ECO:0007669"/>
    <property type="project" value="InterPro"/>
</dbReference>
<evidence type="ECO:0000256" key="3">
    <source>
        <dbReference type="ARBA" id="ARBA00022964"/>
    </source>
</evidence>
<keyword evidence="6" id="KW-0732">Signal</keyword>
<evidence type="ECO:0000256" key="1">
    <source>
        <dbReference type="ARBA" id="ARBA00001961"/>
    </source>
</evidence>
<evidence type="ECO:0000256" key="2">
    <source>
        <dbReference type="ARBA" id="ARBA00022723"/>
    </source>
</evidence>
<dbReference type="RefSeq" id="XP_028465617.1">
    <property type="nucleotide sequence ID" value="XM_028609191.1"/>
</dbReference>
<organism evidence="8 9">
    <name type="scientific">Sodiomyces alkalinus (strain CBS 110278 / VKM F-3762 / F11)</name>
    <name type="common">Alkaliphilic filamentous fungus</name>
    <dbReference type="NCBI Taxonomy" id="1314773"/>
    <lineage>
        <taxon>Eukaryota</taxon>
        <taxon>Fungi</taxon>
        <taxon>Dikarya</taxon>
        <taxon>Ascomycota</taxon>
        <taxon>Pezizomycotina</taxon>
        <taxon>Sordariomycetes</taxon>
        <taxon>Hypocreomycetidae</taxon>
        <taxon>Glomerellales</taxon>
        <taxon>Plectosphaerellaceae</taxon>
        <taxon>Sodiomyces</taxon>
    </lineage>
</organism>
<keyword evidence="2" id="KW-0479">Metal-binding</keyword>
<dbReference type="InterPro" id="IPR045054">
    <property type="entry name" value="P4HA-like"/>
</dbReference>
<dbReference type="SMART" id="SM00702">
    <property type="entry name" value="P4Hc"/>
    <property type="match status" value="1"/>
</dbReference>
<feature type="domain" description="Prolyl 4-hydroxylase alpha subunit" evidence="7">
    <location>
        <begin position="50"/>
        <end position="260"/>
    </location>
</feature>
<sequence length="265" mass="29095">MRSTLVGALFALATVAASQEAAQEVLEHYSLEGYKCDHSGYEISLLSADPVVIYIENFLTPFERQHMMRVTNGTFYRSNVAGAEGDVVSNVRTSSSTTAPSDEVARCISERARHFQGLDMPSTNIEPIQLVRYNPGEQYQFHVDWFNKEATKPGGHADVGRGGNRVSSFFAYVSVSDDIVGGGTAFPKLKPPPGNGWCKFIECDNDYDSGVTFRAVEGNAVYWSNLRQDPAGMRVGDVRVLHAGLPVIKGQKVGMNIWTKEATFN</sequence>
<evidence type="ECO:0000256" key="6">
    <source>
        <dbReference type="SAM" id="SignalP"/>
    </source>
</evidence>
<evidence type="ECO:0000259" key="7">
    <source>
        <dbReference type="SMART" id="SM00702"/>
    </source>
</evidence>
<dbReference type="GO" id="GO:0005783">
    <property type="term" value="C:endoplasmic reticulum"/>
    <property type="evidence" value="ECO:0007669"/>
    <property type="project" value="TreeGrafter"/>
</dbReference>
<dbReference type="AlphaFoldDB" id="A0A3N2PTJ2"/>
<keyword evidence="9" id="KW-1185">Reference proteome</keyword>